<dbReference type="InterPro" id="IPR036900">
    <property type="entry name" value="A-D-PHexomutase_C_sf"/>
</dbReference>
<evidence type="ECO:0000256" key="10">
    <source>
        <dbReference type="ARBA" id="ARBA00023277"/>
    </source>
</evidence>
<protein>
    <submittedName>
        <fullName evidence="15">Phosphoglucomutase, first 3 domain-containing protein</fullName>
    </submittedName>
</protein>
<dbReference type="GO" id="GO:0005737">
    <property type="term" value="C:cytoplasm"/>
    <property type="evidence" value="ECO:0007669"/>
    <property type="project" value="UniProtKB-SubCell"/>
</dbReference>
<dbReference type="GO" id="GO:0006166">
    <property type="term" value="P:purine ribonucleoside salvage"/>
    <property type="evidence" value="ECO:0007669"/>
    <property type="project" value="TreeGrafter"/>
</dbReference>
<sequence length="594" mass="67109">MSDYTIDELVKQWLAVDRNTETRREIQHLFNTSNNVELEHRLRKRIHFGTAGLRARMGAGFALMNDVTVLQASQGLAQYVLSVHKGGEPVVVVGHDHRLNSKRFAEITATAFILKGFDVKFLSDSDIDKGLVPTPLVPFAVDLYKATCGVMITASHNPALDNGYKVYWNNGCQIIPPVDQEIANEILNNLKPAERAYDLEYVMQQAYQDTHLSYVKEDVIQKYIDHIRSTLVFKKVDIPFVYTPMHGVGLEVFSKASSLLGISNLKSVREQSIPDPLFPSVKFPNPEEKGALDLAIRTATQENVALVLANDPDADRFSCAVKDSRGNWRQLTGNELGYLFASYMLQTVDKTKWDKVYLLNSTVSSQMIRSMSETLGCHYTDTLTGFKWIGNKAIELEGDGYIVPFGFEEAIGFMFPGIHDKDGICAAIVFLQMAQQWYEEGTNALDVLEDGFKKFGYFKEYNSYYTVHDPSYTKTIFDKFIRSSYDEYPERIGRFNVGYWRDLTIGYQLGTADNKPDLPVDPTSQMITGRLYLPEEKDVVVSFTMRGSGTEPKLKVYVEAQASTGEKATNLSIEVWKTLRSQWFKPEVTGLKEA</sequence>
<proteinExistence type="inferred from homology"/>
<dbReference type="Proteomes" id="UP000094389">
    <property type="component" value="Unassembled WGS sequence"/>
</dbReference>
<evidence type="ECO:0000256" key="3">
    <source>
        <dbReference type="ARBA" id="ARBA00010231"/>
    </source>
</evidence>
<feature type="domain" description="Alpha-D-phosphohexomutase alpha/beta/alpha" evidence="13">
    <location>
        <begin position="222"/>
        <end position="324"/>
    </location>
</feature>
<dbReference type="Pfam" id="PF02878">
    <property type="entry name" value="PGM_PMM_I"/>
    <property type="match status" value="1"/>
</dbReference>
<evidence type="ECO:0000256" key="6">
    <source>
        <dbReference type="ARBA" id="ARBA00022553"/>
    </source>
</evidence>
<evidence type="ECO:0000313" key="15">
    <source>
        <dbReference type="EMBL" id="ODV74881.1"/>
    </source>
</evidence>
<dbReference type="CDD" id="cd05799">
    <property type="entry name" value="PGM2"/>
    <property type="match status" value="1"/>
</dbReference>
<evidence type="ECO:0000256" key="5">
    <source>
        <dbReference type="ARBA" id="ARBA00022526"/>
    </source>
</evidence>
<evidence type="ECO:0000256" key="1">
    <source>
        <dbReference type="ARBA" id="ARBA00001946"/>
    </source>
</evidence>
<feature type="domain" description="Alpha-D-phosphohexomutase alpha/beta/alpha" evidence="14">
    <location>
        <begin position="333"/>
        <end position="453"/>
    </location>
</feature>
<name>A0A1E4S5V7_CYBJN</name>
<dbReference type="GeneID" id="30986969"/>
<dbReference type="EMBL" id="KV453927">
    <property type="protein sequence ID" value="ODV74881.1"/>
    <property type="molecule type" value="Genomic_DNA"/>
</dbReference>
<dbReference type="FunFam" id="3.40.120.10:FF:000035">
    <property type="entry name" value="Pgm3p"/>
    <property type="match status" value="1"/>
</dbReference>
<comment type="subcellular location">
    <subcellularLocation>
        <location evidence="2">Cytoplasm</location>
    </subcellularLocation>
</comment>
<evidence type="ECO:0000259" key="13">
    <source>
        <dbReference type="Pfam" id="PF02879"/>
    </source>
</evidence>
<dbReference type="PANTHER" id="PTHR45745">
    <property type="entry name" value="PHOSPHOMANNOMUTASE 45A"/>
    <property type="match status" value="1"/>
</dbReference>
<keyword evidence="5" id="KW-0313">Glucose metabolism</keyword>
<dbReference type="PROSITE" id="PS00710">
    <property type="entry name" value="PGM_PMM"/>
    <property type="match status" value="1"/>
</dbReference>
<evidence type="ECO:0000259" key="14">
    <source>
        <dbReference type="Pfam" id="PF02880"/>
    </source>
</evidence>
<keyword evidence="7 11" id="KW-0479">Metal-binding</keyword>
<dbReference type="GO" id="GO:0006006">
    <property type="term" value="P:glucose metabolic process"/>
    <property type="evidence" value="ECO:0007669"/>
    <property type="project" value="UniProtKB-KW"/>
</dbReference>
<evidence type="ECO:0000256" key="8">
    <source>
        <dbReference type="ARBA" id="ARBA00022842"/>
    </source>
</evidence>
<dbReference type="SUPFAM" id="SSF55957">
    <property type="entry name" value="Phosphoglucomutase, C-terminal domain"/>
    <property type="match status" value="1"/>
</dbReference>
<evidence type="ECO:0000256" key="11">
    <source>
        <dbReference type="RuleBase" id="RU004326"/>
    </source>
</evidence>
<gene>
    <name evidence="15" type="ORF">CYBJADRAFT_125134</name>
</gene>
<keyword evidence="4" id="KW-0963">Cytoplasm</keyword>
<keyword evidence="10" id="KW-0119">Carbohydrate metabolism</keyword>
<dbReference type="SUPFAM" id="SSF53738">
    <property type="entry name" value="Phosphoglucomutase, first 3 domains"/>
    <property type="match status" value="3"/>
</dbReference>
<dbReference type="PANTHER" id="PTHR45745:SF1">
    <property type="entry name" value="PHOSPHOGLUCOMUTASE 2B-RELATED"/>
    <property type="match status" value="1"/>
</dbReference>
<dbReference type="STRING" id="983966.A0A1E4S5V7"/>
<dbReference type="RefSeq" id="XP_020071920.1">
    <property type="nucleotide sequence ID" value="XM_020212573.1"/>
</dbReference>
<dbReference type="InterPro" id="IPR016066">
    <property type="entry name" value="A-D-PHexomutase_CS"/>
</dbReference>
<comment type="similarity">
    <text evidence="3 11">Belongs to the phosphohexose mutase family.</text>
</comment>
<keyword evidence="8 11" id="KW-0460">Magnesium</keyword>
<keyword evidence="6" id="KW-0597">Phosphoprotein</keyword>
<dbReference type="OrthoDB" id="8300170at2759"/>
<evidence type="ECO:0000256" key="7">
    <source>
        <dbReference type="ARBA" id="ARBA00022723"/>
    </source>
</evidence>
<comment type="cofactor">
    <cofactor evidence="1">
        <name>Mg(2+)</name>
        <dbReference type="ChEBI" id="CHEBI:18420"/>
    </cofactor>
</comment>
<organism evidence="15 16">
    <name type="scientific">Cyberlindnera jadinii (strain ATCC 18201 / CBS 1600 / BCRC 20928 / JCM 3617 / NBRC 0987 / NRRL Y-1542)</name>
    <name type="common">Torula yeast</name>
    <name type="synonym">Candida utilis</name>
    <dbReference type="NCBI Taxonomy" id="983966"/>
    <lineage>
        <taxon>Eukaryota</taxon>
        <taxon>Fungi</taxon>
        <taxon>Dikarya</taxon>
        <taxon>Ascomycota</taxon>
        <taxon>Saccharomycotina</taxon>
        <taxon>Saccharomycetes</taxon>
        <taxon>Phaffomycetales</taxon>
        <taxon>Phaffomycetaceae</taxon>
        <taxon>Cyberlindnera</taxon>
    </lineage>
</organism>
<evidence type="ECO:0000259" key="12">
    <source>
        <dbReference type="Pfam" id="PF02878"/>
    </source>
</evidence>
<dbReference type="InterPro" id="IPR016055">
    <property type="entry name" value="A-D-PHexomutase_a/b/a-I/II/III"/>
</dbReference>
<accession>A0A1E4S5V7</accession>
<dbReference type="Gene3D" id="3.40.120.10">
    <property type="entry name" value="Alpha-D-Glucose-1,6-Bisphosphate, subunit A, domain 3"/>
    <property type="match status" value="3"/>
</dbReference>
<evidence type="ECO:0000256" key="9">
    <source>
        <dbReference type="ARBA" id="ARBA00023235"/>
    </source>
</evidence>
<dbReference type="GO" id="GO:0000287">
    <property type="term" value="F:magnesium ion binding"/>
    <property type="evidence" value="ECO:0007669"/>
    <property type="project" value="InterPro"/>
</dbReference>
<dbReference type="GO" id="GO:0005634">
    <property type="term" value="C:nucleus"/>
    <property type="evidence" value="ECO:0007669"/>
    <property type="project" value="TreeGrafter"/>
</dbReference>
<dbReference type="InterPro" id="IPR005846">
    <property type="entry name" value="A-D-PHexomutase_a/b/a-III"/>
</dbReference>
<keyword evidence="16" id="KW-1185">Reference proteome</keyword>
<evidence type="ECO:0000256" key="4">
    <source>
        <dbReference type="ARBA" id="ARBA00022490"/>
    </source>
</evidence>
<dbReference type="OMA" id="GYCVDPE"/>
<dbReference type="InterPro" id="IPR005845">
    <property type="entry name" value="A-D-PHexomutase_a/b/a-II"/>
</dbReference>
<dbReference type="Pfam" id="PF02880">
    <property type="entry name" value="PGM_PMM_III"/>
    <property type="match status" value="1"/>
</dbReference>
<keyword evidence="9" id="KW-0413">Isomerase</keyword>
<evidence type="ECO:0000313" key="16">
    <source>
        <dbReference type="Proteomes" id="UP000094389"/>
    </source>
</evidence>
<reference evidence="15 16" key="1">
    <citation type="journal article" date="2016" name="Proc. Natl. Acad. Sci. U.S.A.">
        <title>Comparative genomics of biotechnologically important yeasts.</title>
        <authorList>
            <person name="Riley R."/>
            <person name="Haridas S."/>
            <person name="Wolfe K.H."/>
            <person name="Lopes M.R."/>
            <person name="Hittinger C.T."/>
            <person name="Goeker M."/>
            <person name="Salamov A.A."/>
            <person name="Wisecaver J.H."/>
            <person name="Long T.M."/>
            <person name="Calvey C.H."/>
            <person name="Aerts A.L."/>
            <person name="Barry K.W."/>
            <person name="Choi C."/>
            <person name="Clum A."/>
            <person name="Coughlan A.Y."/>
            <person name="Deshpande S."/>
            <person name="Douglass A.P."/>
            <person name="Hanson S.J."/>
            <person name="Klenk H.-P."/>
            <person name="LaButti K.M."/>
            <person name="Lapidus A."/>
            <person name="Lindquist E.A."/>
            <person name="Lipzen A.M."/>
            <person name="Meier-Kolthoff J.P."/>
            <person name="Ohm R.A."/>
            <person name="Otillar R.P."/>
            <person name="Pangilinan J.L."/>
            <person name="Peng Y."/>
            <person name="Rokas A."/>
            <person name="Rosa C.A."/>
            <person name="Scheuner C."/>
            <person name="Sibirny A.A."/>
            <person name="Slot J.C."/>
            <person name="Stielow J.B."/>
            <person name="Sun H."/>
            <person name="Kurtzman C.P."/>
            <person name="Blackwell M."/>
            <person name="Grigoriev I.V."/>
            <person name="Jeffries T.W."/>
        </authorList>
    </citation>
    <scope>NUCLEOTIDE SEQUENCE [LARGE SCALE GENOMIC DNA]</scope>
    <source>
        <strain evidence="16">ATCC 18201 / CBS 1600 / BCRC 20928 / JCM 3617 / NBRC 0987 / NRRL Y-1542</strain>
    </source>
</reference>
<dbReference type="Pfam" id="PF02879">
    <property type="entry name" value="PGM_PMM_II"/>
    <property type="match status" value="1"/>
</dbReference>
<evidence type="ECO:0000256" key="2">
    <source>
        <dbReference type="ARBA" id="ARBA00004496"/>
    </source>
</evidence>
<dbReference type="InterPro" id="IPR005844">
    <property type="entry name" value="A-D-PHexomutase_a/b/a-I"/>
</dbReference>
<dbReference type="AlphaFoldDB" id="A0A1E4S5V7"/>
<dbReference type="GO" id="GO:0008973">
    <property type="term" value="F:phosphopentomutase activity"/>
    <property type="evidence" value="ECO:0007669"/>
    <property type="project" value="TreeGrafter"/>
</dbReference>
<feature type="domain" description="Alpha-D-phosphohexomutase alpha/beta/alpha" evidence="12">
    <location>
        <begin position="46"/>
        <end position="189"/>
    </location>
</feature>